<dbReference type="AlphaFoldDB" id="A0A1I2JQH5"/>
<accession>A0A1I2JQH5</accession>
<evidence type="ECO:0000313" key="3">
    <source>
        <dbReference type="EMBL" id="SFF55016.1"/>
    </source>
</evidence>
<dbReference type="RefSeq" id="WP_091534066.1">
    <property type="nucleotide sequence ID" value="NZ_FOOC01000008.1"/>
</dbReference>
<evidence type="ECO:0000313" key="4">
    <source>
        <dbReference type="Proteomes" id="UP000199771"/>
    </source>
</evidence>
<keyword evidence="4" id="KW-1185">Reference proteome</keyword>
<dbReference type="PANTHER" id="PTHR36234">
    <property type="entry name" value="LYSYL ENDOPEPTIDASE"/>
    <property type="match status" value="1"/>
</dbReference>
<name>A0A1I2JQH5_9GAMM</name>
<feature type="region of interest" description="Disordered" evidence="1">
    <location>
        <begin position="433"/>
        <end position="465"/>
    </location>
</feature>
<feature type="compositionally biased region" description="Gly residues" evidence="1">
    <location>
        <begin position="451"/>
        <end position="465"/>
    </location>
</feature>
<dbReference type="Gene3D" id="2.40.10.10">
    <property type="entry name" value="Trypsin-like serine proteases"/>
    <property type="match status" value="2"/>
</dbReference>
<feature type="chain" id="PRO_5011710194" evidence="2">
    <location>
        <begin position="19"/>
        <end position="492"/>
    </location>
</feature>
<dbReference type="STRING" id="1076937.SAMN04488120_10860"/>
<dbReference type="SUPFAM" id="SSF50494">
    <property type="entry name" value="Trypsin-like serine proteases"/>
    <property type="match status" value="1"/>
</dbReference>
<sequence length="492" mass="51187">MRIACWIASVLLPCTALAFVPDTTTLAPVPRLTLPDAAVADAIDAVKHEPLRYAIAEPLNTDVRHGLWDTPAPGLARWRLRIASAGAHSLSLRLVDLRLPPATQLWLYSADGRDVQGPLRSDGDSELLTPLVRGAEAVLEARMPDTVQQDFAVTVAEAFHGYRPLFPVVRPKGQFGDSGACEIDVACPDGDAWRPQIRAAVLLTIGNSTLCSGTLVNNTAEDGRPLVLTANHCGITPSTVTRTIAYFNVQKPDCGSGADGPVNQNLRGKTWLAADSASDFTLFELTSAPPPTFAAHYAGWNARSDTVPRSGVVIHHPGGDDKKISTYTNPATRADDVCIGGVSAACVGGMRVNAWQVEWARGATEGGSSGSGLYDQNKRLVGVLSGGDSACAGDQNNGGSDFFGRLDVAWVAGSNPSAQLKAHLDPTGSGCLSLDGRDADTPPSGRCAHDPGGGTDSGGTGNGSGGGGAAGASLLMLLACLLRLSARRAWRA</sequence>
<dbReference type="InterPro" id="IPR043504">
    <property type="entry name" value="Peptidase_S1_PA_chymotrypsin"/>
</dbReference>
<evidence type="ECO:0000256" key="1">
    <source>
        <dbReference type="SAM" id="MobiDB-lite"/>
    </source>
</evidence>
<dbReference type="OrthoDB" id="5619888at2"/>
<reference evidence="3 4" key="1">
    <citation type="submission" date="2016-10" db="EMBL/GenBank/DDBJ databases">
        <authorList>
            <person name="de Groot N.N."/>
        </authorList>
    </citation>
    <scope>NUCLEOTIDE SEQUENCE [LARGE SCALE GENOMIC DNA]</scope>
    <source>
        <strain evidence="3 4">DSM 23609</strain>
    </source>
</reference>
<proteinExistence type="predicted"/>
<evidence type="ECO:0000256" key="2">
    <source>
        <dbReference type="SAM" id="SignalP"/>
    </source>
</evidence>
<dbReference type="PANTHER" id="PTHR36234:SF5">
    <property type="entry name" value="LYSYL ENDOPEPTIDASE"/>
    <property type="match status" value="1"/>
</dbReference>
<dbReference type="EMBL" id="FOOC01000008">
    <property type="protein sequence ID" value="SFF55016.1"/>
    <property type="molecule type" value="Genomic_DNA"/>
</dbReference>
<dbReference type="InterPro" id="IPR009003">
    <property type="entry name" value="Peptidase_S1_PA"/>
</dbReference>
<dbReference type="Proteomes" id="UP000199771">
    <property type="component" value="Unassembled WGS sequence"/>
</dbReference>
<organism evidence="3 4">
    <name type="scientific">Fontimonas thermophila</name>
    <dbReference type="NCBI Taxonomy" id="1076937"/>
    <lineage>
        <taxon>Bacteria</taxon>
        <taxon>Pseudomonadati</taxon>
        <taxon>Pseudomonadota</taxon>
        <taxon>Gammaproteobacteria</taxon>
        <taxon>Nevskiales</taxon>
        <taxon>Nevskiaceae</taxon>
        <taxon>Fontimonas</taxon>
    </lineage>
</organism>
<gene>
    <name evidence="3" type="ORF">SAMN04488120_10860</name>
</gene>
<feature type="signal peptide" evidence="2">
    <location>
        <begin position="1"/>
        <end position="18"/>
    </location>
</feature>
<keyword evidence="2" id="KW-0732">Signal</keyword>
<protein>
    <submittedName>
        <fullName evidence="3">Trypsin-like peptidase domain-containing protein</fullName>
    </submittedName>
</protein>
<dbReference type="Pfam" id="PF13365">
    <property type="entry name" value="Trypsin_2"/>
    <property type="match status" value="1"/>
</dbReference>